<dbReference type="InterPro" id="IPR029044">
    <property type="entry name" value="Nucleotide-diphossugar_trans"/>
</dbReference>
<evidence type="ECO:0000256" key="2">
    <source>
        <dbReference type="ARBA" id="ARBA00004319"/>
    </source>
</evidence>
<evidence type="ECO:0000256" key="4">
    <source>
        <dbReference type="ARBA" id="ARBA00006351"/>
    </source>
</evidence>
<accession>A0AAF3FKD1</accession>
<feature type="signal peptide" evidence="11">
    <location>
        <begin position="1"/>
        <end position="19"/>
    </location>
</feature>
<comment type="similarity">
    <text evidence="4">Belongs to the glycosyltransferase 8 family.</text>
</comment>
<evidence type="ECO:0000259" key="14">
    <source>
        <dbReference type="Pfam" id="PF18402"/>
    </source>
</evidence>
<keyword evidence="5" id="KW-0808">Transferase</keyword>
<evidence type="ECO:0000313" key="17">
    <source>
        <dbReference type="Proteomes" id="UP000887575"/>
    </source>
</evidence>
<dbReference type="InterPro" id="IPR009448">
    <property type="entry name" value="UDP-g_GGtrans"/>
</dbReference>
<dbReference type="Gene3D" id="3.90.550.10">
    <property type="entry name" value="Spore Coat Polysaccharide Biosynthesis Protein SpsA, Chain A"/>
    <property type="match status" value="1"/>
</dbReference>
<comment type="subcellular location">
    <subcellularLocation>
        <location evidence="2">Endoplasmic reticulum lumen</location>
    </subcellularLocation>
</comment>
<dbReference type="GO" id="GO:0051082">
    <property type="term" value="F:unfolded protein binding"/>
    <property type="evidence" value="ECO:0007669"/>
    <property type="project" value="TreeGrafter"/>
</dbReference>
<comment type="catalytic activity">
    <reaction evidence="10">
        <text>N(4)-(alpha-D-Man-(1-&gt;2)-alpha-D-Man-(1-&gt;2)-alpha-D-Man-(1-&gt;3)-[alpha-D-Man-(1-&gt;2)-alpha-D-Man-(1-&gt;3)-[alpha-D-Man-(1-&gt;2)-alpha-D-Man-(1-&gt;6)]-alpha-D-Man-(1-&gt;6)]-beta-D-Man-(1-&gt;4)-beta-D-GlcNAc-(1-&gt;4)-beta-D-GlcNAc)-L-asparaginyl-[protein] (N-glucan mannose isomer 9A1,2,3B1,2,3) + UDP-alpha-D-glucose = N(4)-(alpha-D-Glc-(1-&gt;3)-alpha-D-Man-(1-&gt;2)-alpha-D-Man-(1-&gt;2)-alpha-D-Man-(1-&gt;3)-[alpha-D-Man-(1-&gt;2)-alpha-D-Man-(1-&gt;3)-[alpha-D-Man-(1-&gt;2)-alpha-D-Man-(1-&gt;6)]-alpha-D-Man-(1-&gt;6)]-beta-D-Man-(1-&gt;4)-beta-D-GlcNAc-(1-&gt;4)-beta-D-GlcNAc)-L-asparaginyl-[protein] + UDP + H(+)</text>
        <dbReference type="Rhea" id="RHEA:61304"/>
        <dbReference type="Rhea" id="RHEA-COMP:14356"/>
        <dbReference type="Rhea" id="RHEA-COMP:14357"/>
        <dbReference type="ChEBI" id="CHEBI:15378"/>
        <dbReference type="ChEBI" id="CHEBI:58223"/>
        <dbReference type="ChEBI" id="CHEBI:58885"/>
        <dbReference type="ChEBI" id="CHEBI:59080"/>
        <dbReference type="ChEBI" id="CHEBI:139493"/>
    </reaction>
</comment>
<dbReference type="InterPro" id="IPR040693">
    <property type="entry name" value="UGGT_TRXL_1"/>
</dbReference>
<dbReference type="WBParaSite" id="MBELARI_LOCUS7455">
    <property type="protein sequence ID" value="MBELARI_LOCUS7455"/>
    <property type="gene ID" value="MBELARI_LOCUS7455"/>
</dbReference>
<comment type="function">
    <text evidence="9">Recognizes glycoproteins with minor folding defects. Reglucosylates single N-glycans near the misfolded part of the protein, thus providing quality control for protein folding in the endoplasmic reticulum. Reglucosylated proteins are recognized by calreticulin for recycling to the endoplasmic reticulum and refolding or degradation.</text>
</comment>
<feature type="domain" description="Glucosyltransferase 24 catalytic" evidence="16">
    <location>
        <begin position="1198"/>
        <end position="1465"/>
    </location>
</feature>
<dbReference type="PANTHER" id="PTHR11226">
    <property type="entry name" value="UDP-GLUCOSE GLYCOPROTEIN:GLUCOSYLTRANSFERASE"/>
    <property type="match status" value="1"/>
</dbReference>
<evidence type="ECO:0000256" key="1">
    <source>
        <dbReference type="ARBA" id="ARBA00001913"/>
    </source>
</evidence>
<dbReference type="GO" id="GO:0036503">
    <property type="term" value="P:ERAD pathway"/>
    <property type="evidence" value="ECO:0007669"/>
    <property type="project" value="TreeGrafter"/>
</dbReference>
<evidence type="ECO:0000256" key="7">
    <source>
        <dbReference type="ARBA" id="ARBA00022824"/>
    </source>
</evidence>
<dbReference type="Pfam" id="PF18400">
    <property type="entry name" value="Thioredoxin_12"/>
    <property type="match status" value="1"/>
</dbReference>
<name>A0AAF3FKD1_9BILA</name>
<dbReference type="SUPFAM" id="SSF53448">
    <property type="entry name" value="Nucleotide-diphospho-sugar transferases"/>
    <property type="match status" value="1"/>
</dbReference>
<sequence length="1486" mass="167842">MKVWPLLGAVLLSTTPIWAHDVVISLQAPWTGSSILSETSEFFRQRGSEDFWRFVDNIAAKSPLSYETDEKEYEISLAEAADSIGEGAIDLLKISLAVRAHAPQVVAFHQMGIEHKLNCEAFFDVHSRTGCTKEELVSALESADEKKLPELTSSDVKYSPVNSTKLVLVYGKIGSTEWKLLHDAAVELVKAGKCNYVFRHYNKHGQKSISLSGYGVELSIKNTEYKAQDDSNTVKEPITDSENLHGVNIKLLKTLYPDHIESLQQFQEHLREIDELAPLKQWQVQDLGFQAAQKVVSAEAENAIDALVDLSQNFPTHARLLARETVDDELRKEIELNQGEAFSQHDLSPGDSALYINGIKLDVDDLDIFQMLETLKQEEKLGEGFFNMGFRREYLSILVSLDMSSERSNYGVDYRDAVPFYVNNLDTDKKYKQWGNSVKLMLQPYYPGMIRPIARNLFNLIFVVDPKDKESRNLMKIAQSFYQHEIPLRIGLVFSVSPDKEVTGMTDAGVAILNLFNFVLVDTSVEQALKMVNKLYDGLATRDTISVEEVHTFFKRNFKDSDINDVFGASSDYDKGRAQGAAFLKKSAIGKAPKVLLNGYALEDEGISGDKIEETIMMEIMKITPKLQKAVMDGTLKDKSNVQNWLLEQPDIMPRLNKRILSPPTQADYLDLTNVLGCKAKNVKEFEALDNAQKGTCMIDKLKYMNKGDEESTKAATLWVVTDLETEEGRDLAYSHIKHLKHSSTSRIAFIPNPSSLEAACKPESTTSRILAALRLLPSNQAKLMVTKFVKEENQGSSIADLAVGGMNVEAFEKDRSLLPLCEHIKMHSVFAKEVIGVAPGKSAIVANGMRIGPLDDGEKIEEEDVVLLEKLLHARGAKAVATHIDKWEVEKKDGKSSNVVLRTFSLIGRSSATQKRSWVALHDDKKSVVTLNADDPTRATLDVFAVVDPLSREAQKLAPILHLLRKTVNCDIKIVMNPKAKLSELPLKRFYRYVAAAELQFDSAGQIAVRQARFSALPTKQLLALSVHPPEAWMIEAVSALYDLDNIQLDQVSQDVEAVFELQNILLEGHCFDEITGGPPRGLQFDLGNVNDPTIYDTIVMANLGYFQLKANPGAWLLQLREGKSKEIYKIQSHLNTDGDVDDRVRIIINSFNGKVIRVRVAKNEGKEDEKLLDSGEEGGGIWSSLGTLVGEKHETINVFSLASGHLYERFMRIMILSVMKTTKSNVKFWLLKNYLSPQFKEDLPLLAQEYGFEYQLVEYKWPRWLHQQKEKHRIMWGYKILFLDVLFPLDVQKIIFVDADQVVRSDLIELMNYGLDGNPYGYVPFCDSRQSMEGFRFWKQGYWKNHLAGRRYHISALYVVDLHKFRQIAAGDRLRGQYQGLSADPNSLSNLDQDLPNNMIHQVRIKSLPQEWLWCETWCDDESKGSAKTIDLCNNPHTKEPKLESAQRIIPEWRDYDREIKEVVSRRSEGLQAKSAKVDDHTEL</sequence>
<evidence type="ECO:0000256" key="9">
    <source>
        <dbReference type="ARBA" id="ARBA00045874"/>
    </source>
</evidence>
<evidence type="ECO:0000256" key="3">
    <source>
        <dbReference type="ARBA" id="ARBA00004922"/>
    </source>
</evidence>
<evidence type="ECO:0000256" key="10">
    <source>
        <dbReference type="ARBA" id="ARBA00048456"/>
    </source>
</evidence>
<protein>
    <submittedName>
        <fullName evidence="18">UDP-glucose:glycoprotein glucosyltransferase</fullName>
    </submittedName>
</protein>
<dbReference type="Pfam" id="PF18404">
    <property type="entry name" value="Glyco_transf_24"/>
    <property type="match status" value="1"/>
</dbReference>
<feature type="domain" description="UGGT thioredoxin-like" evidence="12">
    <location>
        <begin position="34"/>
        <end position="207"/>
    </location>
</feature>
<dbReference type="Pfam" id="PF06427">
    <property type="entry name" value="UDP-g_GGTase"/>
    <property type="match status" value="1"/>
</dbReference>
<dbReference type="FunFam" id="3.90.550.10:FF:000065">
    <property type="entry name" value="UDP-glucose:glycoprotein glucosyltransferase, putative"/>
    <property type="match status" value="1"/>
</dbReference>
<feature type="domain" description="UGGT thioredoxin-like" evidence="13">
    <location>
        <begin position="273"/>
        <end position="399"/>
    </location>
</feature>
<reference evidence="18" key="1">
    <citation type="submission" date="2024-02" db="UniProtKB">
        <authorList>
            <consortium name="WormBaseParasite"/>
        </authorList>
    </citation>
    <scope>IDENTIFICATION</scope>
</reference>
<dbReference type="GO" id="GO:0003980">
    <property type="term" value="F:UDP-glucose:glycoprotein glucosyltransferase activity"/>
    <property type="evidence" value="ECO:0007669"/>
    <property type="project" value="InterPro"/>
</dbReference>
<evidence type="ECO:0000313" key="18">
    <source>
        <dbReference type="WBParaSite" id="MBELARI_LOCUS7455"/>
    </source>
</evidence>
<dbReference type="Pfam" id="PF18402">
    <property type="entry name" value="Thioredoxin_14"/>
    <property type="match status" value="1"/>
</dbReference>
<evidence type="ECO:0000256" key="5">
    <source>
        <dbReference type="ARBA" id="ARBA00022679"/>
    </source>
</evidence>
<dbReference type="InterPro" id="IPR040497">
    <property type="entry name" value="Glyco_transf_24"/>
</dbReference>
<dbReference type="Pfam" id="PF18401">
    <property type="entry name" value="Thioredoxin_13"/>
    <property type="match status" value="1"/>
</dbReference>
<evidence type="ECO:0000256" key="6">
    <source>
        <dbReference type="ARBA" id="ARBA00022729"/>
    </source>
</evidence>
<comment type="pathway">
    <text evidence="3">Protein modification; protein glycosylation.</text>
</comment>
<evidence type="ECO:0000259" key="13">
    <source>
        <dbReference type="Pfam" id="PF18401"/>
    </source>
</evidence>
<dbReference type="PANTHER" id="PTHR11226:SF0">
    <property type="entry name" value="UDP-GLUCOSE:GLYCOPROTEIN GLUCOSYLTRANSFERASE"/>
    <property type="match status" value="1"/>
</dbReference>
<feature type="domain" description="UDP-glucose:glycoprotein glucosyltransferase thioredoxin-like" evidence="15">
    <location>
        <begin position="695"/>
        <end position="908"/>
    </location>
</feature>
<comment type="cofactor">
    <cofactor evidence="1">
        <name>Ca(2+)</name>
        <dbReference type="ChEBI" id="CHEBI:29108"/>
    </cofactor>
</comment>
<keyword evidence="6 11" id="KW-0732">Signal</keyword>
<dbReference type="InterPro" id="IPR040694">
    <property type="entry name" value="UGGT_TRXL_2"/>
</dbReference>
<evidence type="ECO:0000256" key="11">
    <source>
        <dbReference type="SAM" id="SignalP"/>
    </source>
</evidence>
<evidence type="ECO:0000256" key="8">
    <source>
        <dbReference type="ARBA" id="ARBA00023180"/>
    </source>
</evidence>
<dbReference type="InterPro" id="IPR040692">
    <property type="entry name" value="UGGT_TRXL_3"/>
</dbReference>
<proteinExistence type="inferred from homology"/>
<keyword evidence="8" id="KW-0325">Glycoprotein</keyword>
<keyword evidence="7" id="KW-0256">Endoplasmic reticulum</keyword>
<dbReference type="Proteomes" id="UP000887575">
    <property type="component" value="Unassembled WGS sequence"/>
</dbReference>
<dbReference type="Pfam" id="PF18403">
    <property type="entry name" value="Thioredoxin_15"/>
    <property type="match status" value="1"/>
</dbReference>
<keyword evidence="17" id="KW-1185">Reference proteome</keyword>
<evidence type="ECO:0000259" key="12">
    <source>
        <dbReference type="Pfam" id="PF18400"/>
    </source>
</evidence>
<evidence type="ECO:0000259" key="15">
    <source>
        <dbReference type="Pfam" id="PF18403"/>
    </source>
</evidence>
<dbReference type="InterPro" id="IPR040525">
    <property type="entry name" value="UGGT_TRXL_4"/>
</dbReference>
<dbReference type="CDD" id="cd06432">
    <property type="entry name" value="GT8_HUGT1_C_like"/>
    <property type="match status" value="1"/>
</dbReference>
<evidence type="ECO:0000259" key="16">
    <source>
        <dbReference type="Pfam" id="PF18404"/>
    </source>
</evidence>
<organism evidence="17 18">
    <name type="scientific">Mesorhabditis belari</name>
    <dbReference type="NCBI Taxonomy" id="2138241"/>
    <lineage>
        <taxon>Eukaryota</taxon>
        <taxon>Metazoa</taxon>
        <taxon>Ecdysozoa</taxon>
        <taxon>Nematoda</taxon>
        <taxon>Chromadorea</taxon>
        <taxon>Rhabditida</taxon>
        <taxon>Rhabditina</taxon>
        <taxon>Rhabditomorpha</taxon>
        <taxon>Rhabditoidea</taxon>
        <taxon>Rhabditidae</taxon>
        <taxon>Mesorhabditinae</taxon>
        <taxon>Mesorhabditis</taxon>
    </lineage>
</organism>
<feature type="domain" description="UGGT thioredoxin-like" evidence="14">
    <location>
        <begin position="412"/>
        <end position="660"/>
    </location>
</feature>
<dbReference type="GO" id="GO:0005788">
    <property type="term" value="C:endoplasmic reticulum lumen"/>
    <property type="evidence" value="ECO:0007669"/>
    <property type="project" value="UniProtKB-SubCell"/>
</dbReference>
<dbReference type="GO" id="GO:0018279">
    <property type="term" value="P:protein N-linked glycosylation via asparagine"/>
    <property type="evidence" value="ECO:0007669"/>
    <property type="project" value="TreeGrafter"/>
</dbReference>
<feature type="chain" id="PRO_5041944077" evidence="11">
    <location>
        <begin position="20"/>
        <end position="1486"/>
    </location>
</feature>